<dbReference type="AlphaFoldDB" id="A0A7C2WJK7"/>
<dbReference type="PANTHER" id="PTHR37030">
    <property type="entry name" value="NUCLEOTIDYLTRANSFERASE"/>
    <property type="match status" value="1"/>
</dbReference>
<organism evidence="2">
    <name type="scientific">Thermorudis sp</name>
    <dbReference type="NCBI Taxonomy" id="1969470"/>
    <lineage>
        <taxon>Bacteria</taxon>
        <taxon>Pseudomonadati</taxon>
        <taxon>Thermomicrobiota</taxon>
        <taxon>Thermomicrobia</taxon>
        <taxon>Thermomicrobia incertae sedis</taxon>
        <taxon>Thermorudis</taxon>
    </lineage>
</organism>
<proteinExistence type="predicted"/>
<protein>
    <submittedName>
        <fullName evidence="2">Nucleotidyltransferase domain-containing protein</fullName>
    </submittedName>
</protein>
<accession>A0A7C2WJK7</accession>
<sequence length="115" mass="12858">MTDRALATDLLARDPVLAEIVRRLVDALHPDRVYLFGSRARGDAGPDSDYDILVLVDHPTEPRYRLSQRAFRALRGVPAAVDVVVWDRQTFDARLHVKASFPAMVAREGKLLHAA</sequence>
<dbReference type="SUPFAM" id="SSF81301">
    <property type="entry name" value="Nucleotidyltransferase"/>
    <property type="match status" value="1"/>
</dbReference>
<dbReference type="PANTHER" id="PTHR37030:SF1">
    <property type="entry name" value="NUCLEOTIDYLTRANSFERASE"/>
    <property type="match status" value="1"/>
</dbReference>
<keyword evidence="2" id="KW-0808">Transferase</keyword>
<dbReference type="Gene3D" id="3.30.460.10">
    <property type="entry name" value="Beta Polymerase, domain 2"/>
    <property type="match status" value="1"/>
</dbReference>
<dbReference type="Pfam" id="PF01909">
    <property type="entry name" value="NTP_transf_2"/>
    <property type="match status" value="1"/>
</dbReference>
<dbReference type="GO" id="GO:0016779">
    <property type="term" value="F:nucleotidyltransferase activity"/>
    <property type="evidence" value="ECO:0007669"/>
    <property type="project" value="InterPro"/>
</dbReference>
<comment type="caution">
    <text evidence="2">The sequence shown here is derived from an EMBL/GenBank/DDBJ whole genome shotgun (WGS) entry which is preliminary data.</text>
</comment>
<dbReference type="InterPro" id="IPR002934">
    <property type="entry name" value="Polymerase_NTP_transf_dom"/>
</dbReference>
<name>A0A7C2WJK7_9BACT</name>
<dbReference type="InterPro" id="IPR043519">
    <property type="entry name" value="NT_sf"/>
</dbReference>
<gene>
    <name evidence="2" type="ORF">ENP13_06735</name>
</gene>
<dbReference type="EMBL" id="DSID01000508">
    <property type="protein sequence ID" value="HEX70924.1"/>
    <property type="molecule type" value="Genomic_DNA"/>
</dbReference>
<evidence type="ECO:0000259" key="1">
    <source>
        <dbReference type="Pfam" id="PF01909"/>
    </source>
</evidence>
<feature type="domain" description="Polymerase nucleotidyl transferase" evidence="1">
    <location>
        <begin position="18"/>
        <end position="87"/>
    </location>
</feature>
<evidence type="ECO:0000313" key="2">
    <source>
        <dbReference type="EMBL" id="HEX70924.1"/>
    </source>
</evidence>
<dbReference type="CDD" id="cd05403">
    <property type="entry name" value="NT_KNTase_like"/>
    <property type="match status" value="1"/>
</dbReference>
<reference evidence="2" key="1">
    <citation type="journal article" date="2020" name="mSystems">
        <title>Genome- and Community-Level Interaction Insights into Carbon Utilization and Element Cycling Functions of Hydrothermarchaeota in Hydrothermal Sediment.</title>
        <authorList>
            <person name="Zhou Z."/>
            <person name="Liu Y."/>
            <person name="Xu W."/>
            <person name="Pan J."/>
            <person name="Luo Z.H."/>
            <person name="Li M."/>
        </authorList>
    </citation>
    <scope>NUCLEOTIDE SEQUENCE [LARGE SCALE GENOMIC DNA]</scope>
    <source>
        <strain evidence="2">SpSt-192</strain>
    </source>
</reference>